<dbReference type="EMBL" id="CP071793">
    <property type="protein sequence ID" value="QTD50202.1"/>
    <property type="molecule type" value="Genomic_DNA"/>
</dbReference>
<keyword evidence="1" id="KW-1133">Transmembrane helix</keyword>
<keyword evidence="1" id="KW-0812">Transmembrane</keyword>
<name>A0A8A4TM61_SULCO</name>
<dbReference type="Pfam" id="PF06580">
    <property type="entry name" value="His_kinase"/>
    <property type="match status" value="1"/>
</dbReference>
<dbReference type="GO" id="GO:0016020">
    <property type="term" value="C:membrane"/>
    <property type="evidence" value="ECO:0007669"/>
    <property type="project" value="InterPro"/>
</dbReference>
<proteinExistence type="predicted"/>
<dbReference type="RefSeq" id="WP_237379833.1">
    <property type="nucleotide sequence ID" value="NZ_CP071793.1"/>
</dbReference>
<evidence type="ECO:0000313" key="4">
    <source>
        <dbReference type="Proteomes" id="UP000663929"/>
    </source>
</evidence>
<feature type="transmembrane region" description="Helical" evidence="1">
    <location>
        <begin position="30"/>
        <end position="50"/>
    </location>
</feature>
<dbReference type="Proteomes" id="UP000663929">
    <property type="component" value="Chromosome"/>
</dbReference>
<dbReference type="GO" id="GO:0000155">
    <property type="term" value="F:phosphorelay sensor kinase activity"/>
    <property type="evidence" value="ECO:0007669"/>
    <property type="project" value="InterPro"/>
</dbReference>
<dbReference type="InterPro" id="IPR036890">
    <property type="entry name" value="HATPase_C_sf"/>
</dbReference>
<feature type="domain" description="Signal transduction histidine kinase internal region" evidence="2">
    <location>
        <begin position="66"/>
        <end position="144"/>
    </location>
</feature>
<gene>
    <name evidence="3" type="ORF">J3U87_31845</name>
</gene>
<evidence type="ECO:0000313" key="3">
    <source>
        <dbReference type="EMBL" id="QTD50202.1"/>
    </source>
</evidence>
<accession>A0A8A4TM61</accession>
<dbReference type="KEGG" id="scor:J3U87_31845"/>
<keyword evidence="3" id="KW-0418">Kinase</keyword>
<sequence>MKRLILFFCGTLLFFASAILLNRYGNRDLMTVFLTLTLAAPLGYLIAVRASQRGRLLRLREESLRAELLLLKNQINPHFFFNTLNNLYGLAREKSDLAPLMILKLSDMMRFTIYEGRKDQVFLKDEIEYLRNYIELNEIRYREEVEIRFEEEIEDELVRIPPLMFIMLLENAFKHGASTLTEGAFIHIHLRADGTDVAFQVTNNYDPAGTRSKPGIGMINLQRRLALLYPDRHRMTAIAEDGVYTASLQIGAL</sequence>
<dbReference type="Gene3D" id="3.30.565.10">
    <property type="entry name" value="Histidine kinase-like ATPase, C-terminal domain"/>
    <property type="match status" value="1"/>
</dbReference>
<reference evidence="3" key="1">
    <citation type="submission" date="2021-03" db="EMBL/GenBank/DDBJ databases">
        <title>Acanthopleuribacteraceae sp. M133.</title>
        <authorList>
            <person name="Wang G."/>
        </authorList>
    </citation>
    <scope>NUCLEOTIDE SEQUENCE</scope>
    <source>
        <strain evidence="3">M133</strain>
    </source>
</reference>
<dbReference type="InterPro" id="IPR050640">
    <property type="entry name" value="Bact_2-comp_sensor_kinase"/>
</dbReference>
<dbReference type="SUPFAM" id="SSF55874">
    <property type="entry name" value="ATPase domain of HSP90 chaperone/DNA topoisomerase II/histidine kinase"/>
    <property type="match status" value="1"/>
</dbReference>
<dbReference type="InterPro" id="IPR010559">
    <property type="entry name" value="Sig_transdc_His_kin_internal"/>
</dbReference>
<dbReference type="AlphaFoldDB" id="A0A8A4TM61"/>
<keyword evidence="1" id="KW-0472">Membrane</keyword>
<evidence type="ECO:0000256" key="1">
    <source>
        <dbReference type="SAM" id="Phobius"/>
    </source>
</evidence>
<protein>
    <submittedName>
        <fullName evidence="3">Histidine kinase</fullName>
    </submittedName>
</protein>
<organism evidence="3 4">
    <name type="scientific">Sulfidibacter corallicola</name>
    <dbReference type="NCBI Taxonomy" id="2818388"/>
    <lineage>
        <taxon>Bacteria</taxon>
        <taxon>Pseudomonadati</taxon>
        <taxon>Acidobacteriota</taxon>
        <taxon>Holophagae</taxon>
        <taxon>Acanthopleuribacterales</taxon>
        <taxon>Acanthopleuribacteraceae</taxon>
        <taxon>Sulfidibacter</taxon>
    </lineage>
</organism>
<keyword evidence="3" id="KW-0808">Transferase</keyword>
<keyword evidence="4" id="KW-1185">Reference proteome</keyword>
<evidence type="ECO:0000259" key="2">
    <source>
        <dbReference type="Pfam" id="PF06580"/>
    </source>
</evidence>
<dbReference type="PANTHER" id="PTHR34220">
    <property type="entry name" value="SENSOR HISTIDINE KINASE YPDA"/>
    <property type="match status" value="1"/>
</dbReference>
<dbReference type="PANTHER" id="PTHR34220:SF7">
    <property type="entry name" value="SENSOR HISTIDINE KINASE YPDA"/>
    <property type="match status" value="1"/>
</dbReference>